<reference evidence="3" key="1">
    <citation type="submission" date="2011-08" db="EMBL/GenBank/DDBJ databases">
        <authorList>
            <person name="Rombauts S."/>
        </authorList>
    </citation>
    <scope>NUCLEOTIDE SEQUENCE</scope>
    <source>
        <strain evidence="3">London</strain>
    </source>
</reference>
<sequence length="56" mass="6188">MACCLNTSSWHEMPPKRKSKAASTPLEKCNPKNCDPNCVEPKPYVAPPDGMDNLEI</sequence>
<dbReference type="AlphaFoldDB" id="T1JVK8"/>
<protein>
    <submittedName>
        <fullName evidence="2">Uncharacterized protein</fullName>
    </submittedName>
</protein>
<name>T1JVK8_TETUR</name>
<dbReference type="Proteomes" id="UP000015104">
    <property type="component" value="Unassembled WGS sequence"/>
</dbReference>
<evidence type="ECO:0000313" key="2">
    <source>
        <dbReference type="EnsemblMetazoa" id="tetur02g04970.1"/>
    </source>
</evidence>
<feature type="region of interest" description="Disordered" evidence="1">
    <location>
        <begin position="1"/>
        <end position="27"/>
    </location>
</feature>
<feature type="compositionally biased region" description="Polar residues" evidence="1">
    <location>
        <begin position="1"/>
        <end position="10"/>
    </location>
</feature>
<keyword evidence="3" id="KW-1185">Reference proteome</keyword>
<reference evidence="2" key="2">
    <citation type="submission" date="2015-06" db="UniProtKB">
        <authorList>
            <consortium name="EnsemblMetazoa"/>
        </authorList>
    </citation>
    <scope>IDENTIFICATION</scope>
</reference>
<dbReference type="HOGENOM" id="CLU_3016793_0_0_1"/>
<dbReference type="EnsemblMetazoa" id="tetur02g04970.1">
    <property type="protein sequence ID" value="tetur02g04970.1"/>
    <property type="gene ID" value="tetur02g04970"/>
</dbReference>
<evidence type="ECO:0000256" key="1">
    <source>
        <dbReference type="SAM" id="MobiDB-lite"/>
    </source>
</evidence>
<dbReference type="EMBL" id="CAEY01000795">
    <property type="status" value="NOT_ANNOTATED_CDS"/>
    <property type="molecule type" value="Genomic_DNA"/>
</dbReference>
<evidence type="ECO:0000313" key="3">
    <source>
        <dbReference type="Proteomes" id="UP000015104"/>
    </source>
</evidence>
<organism evidence="2 3">
    <name type="scientific">Tetranychus urticae</name>
    <name type="common">Two-spotted spider mite</name>
    <dbReference type="NCBI Taxonomy" id="32264"/>
    <lineage>
        <taxon>Eukaryota</taxon>
        <taxon>Metazoa</taxon>
        <taxon>Ecdysozoa</taxon>
        <taxon>Arthropoda</taxon>
        <taxon>Chelicerata</taxon>
        <taxon>Arachnida</taxon>
        <taxon>Acari</taxon>
        <taxon>Acariformes</taxon>
        <taxon>Trombidiformes</taxon>
        <taxon>Prostigmata</taxon>
        <taxon>Eleutherengona</taxon>
        <taxon>Raphignathae</taxon>
        <taxon>Tetranychoidea</taxon>
        <taxon>Tetranychidae</taxon>
        <taxon>Tetranychus</taxon>
    </lineage>
</organism>
<accession>T1JVK8</accession>
<proteinExistence type="predicted"/>